<evidence type="ECO:0000256" key="5">
    <source>
        <dbReference type="ARBA" id="ARBA00022840"/>
    </source>
</evidence>
<evidence type="ECO:0000256" key="2">
    <source>
        <dbReference type="ARBA" id="ARBA00022448"/>
    </source>
</evidence>
<name>R0KR65_NOSB1</name>
<feature type="transmembrane region" description="Helical" evidence="8">
    <location>
        <begin position="47"/>
        <end position="66"/>
    </location>
</feature>
<evidence type="ECO:0000313" key="9">
    <source>
        <dbReference type="EMBL" id="EOB13231.1"/>
    </source>
</evidence>
<evidence type="ECO:0000256" key="3">
    <source>
        <dbReference type="ARBA" id="ARBA00022692"/>
    </source>
</evidence>
<evidence type="ECO:0000256" key="4">
    <source>
        <dbReference type="ARBA" id="ARBA00022741"/>
    </source>
</evidence>
<keyword evidence="6 8" id="KW-1133">Transmembrane helix</keyword>
<keyword evidence="3 8" id="KW-0812">Transmembrane</keyword>
<dbReference type="OrthoDB" id="2190844at2759"/>
<evidence type="ECO:0000256" key="7">
    <source>
        <dbReference type="ARBA" id="ARBA00023136"/>
    </source>
</evidence>
<feature type="transmembrane region" description="Helical" evidence="8">
    <location>
        <begin position="110"/>
        <end position="133"/>
    </location>
</feature>
<organism evidence="9 10">
    <name type="scientific">Nosema bombycis (strain CQ1 / CVCC 102059)</name>
    <name type="common">Microsporidian parasite</name>
    <name type="synonym">Pebrine of silkworm</name>
    <dbReference type="NCBI Taxonomy" id="578461"/>
    <lineage>
        <taxon>Eukaryota</taxon>
        <taxon>Fungi</taxon>
        <taxon>Fungi incertae sedis</taxon>
        <taxon>Microsporidia</taxon>
        <taxon>Nosematidae</taxon>
        <taxon>Nosema</taxon>
    </lineage>
</organism>
<dbReference type="STRING" id="578461.R0KR65"/>
<reference evidence="9 10" key="1">
    <citation type="journal article" date="2013" name="BMC Genomics">
        <title>Comparative genomics of parasitic silkworm microsporidia reveal an association between genome expansion and host adaptation.</title>
        <authorList>
            <person name="Pan G."/>
            <person name="Xu J."/>
            <person name="Li T."/>
            <person name="Xia Q."/>
            <person name="Liu S.L."/>
            <person name="Zhang G."/>
            <person name="Li S."/>
            <person name="Li C."/>
            <person name="Liu H."/>
            <person name="Yang L."/>
            <person name="Liu T."/>
            <person name="Zhang X."/>
            <person name="Wu Z."/>
            <person name="Fan W."/>
            <person name="Dang X."/>
            <person name="Xiang H."/>
            <person name="Tao M."/>
            <person name="Li Y."/>
            <person name="Hu J."/>
            <person name="Li Z."/>
            <person name="Lin L."/>
            <person name="Luo J."/>
            <person name="Geng L."/>
            <person name="Wang L."/>
            <person name="Long M."/>
            <person name="Wan Y."/>
            <person name="He N."/>
            <person name="Zhang Z."/>
            <person name="Lu C."/>
            <person name="Keeling P.J."/>
            <person name="Wang J."/>
            <person name="Xiang Z."/>
            <person name="Zhou Z."/>
        </authorList>
    </citation>
    <scope>NUCLEOTIDE SEQUENCE [LARGE SCALE GENOMIC DNA]</scope>
    <source>
        <strain evidence="10">CQ1 / CVCC 102059</strain>
    </source>
</reference>
<proteinExistence type="inferred from homology"/>
<dbReference type="GO" id="GO:0005471">
    <property type="term" value="F:ATP:ADP antiporter activity"/>
    <property type="evidence" value="ECO:0007669"/>
    <property type="project" value="InterPro"/>
</dbReference>
<evidence type="ECO:0000256" key="6">
    <source>
        <dbReference type="ARBA" id="ARBA00022989"/>
    </source>
</evidence>
<dbReference type="Pfam" id="PF03219">
    <property type="entry name" value="TLC"/>
    <property type="match status" value="1"/>
</dbReference>
<keyword evidence="10" id="KW-1185">Reference proteome</keyword>
<gene>
    <name evidence="9" type="ORF">NBO_100gi003</name>
</gene>
<evidence type="ECO:0000313" key="10">
    <source>
        <dbReference type="Proteomes" id="UP000016927"/>
    </source>
</evidence>
<comment type="subcellular location">
    <subcellularLocation>
        <location evidence="1 8">Membrane</location>
        <topology evidence="1 8">Multi-pass membrane protein</topology>
    </subcellularLocation>
</comment>
<evidence type="ECO:0000256" key="1">
    <source>
        <dbReference type="ARBA" id="ARBA00004141"/>
    </source>
</evidence>
<dbReference type="AlphaFoldDB" id="R0KR65"/>
<keyword evidence="4 8" id="KW-0547">Nucleotide-binding</keyword>
<keyword evidence="5 8" id="KW-0067">ATP-binding</keyword>
<dbReference type="HOGENOM" id="CLU_1732009_0_0_1"/>
<comment type="caution">
    <text evidence="8">Lacks conserved residue(s) required for the propagation of feature annotation.</text>
</comment>
<keyword evidence="7 8" id="KW-0472">Membrane</keyword>
<dbReference type="GO" id="GO:0005524">
    <property type="term" value="F:ATP binding"/>
    <property type="evidence" value="ECO:0007669"/>
    <property type="project" value="UniProtKB-KW"/>
</dbReference>
<comment type="similarity">
    <text evidence="8">Belongs to the ADP/ATP translocase tlc family.</text>
</comment>
<dbReference type="VEuPathDB" id="MicrosporidiaDB:NBO_100gi003"/>
<feature type="transmembrane region" description="Helical" evidence="8">
    <location>
        <begin position="86"/>
        <end position="104"/>
    </location>
</feature>
<dbReference type="GO" id="GO:0016020">
    <property type="term" value="C:membrane"/>
    <property type="evidence" value="ECO:0007669"/>
    <property type="project" value="UniProtKB-SubCell"/>
</dbReference>
<keyword evidence="2 8" id="KW-0813">Transport</keyword>
<sequence>MEPEAEGSINRETFPDIPTEQEIEEIANSRTGICSYFKVAPVEYPKFLLLGGMFGVIGFIYSFMRILKDMFVMTRQDQNTIMFMKIFYVLPASFALVFLIQYMMNTRSVSRIFSIFIIGFSSLFIIYALVFLIEDKISTSSLFGDFGEEIE</sequence>
<dbReference type="InterPro" id="IPR004667">
    <property type="entry name" value="ADP_ATP_car_bac_type"/>
</dbReference>
<dbReference type="Proteomes" id="UP000016927">
    <property type="component" value="Unassembled WGS sequence"/>
</dbReference>
<accession>R0KR65</accession>
<protein>
    <recommendedName>
        <fullName evidence="8">ADP,ATP carrier protein</fullName>
    </recommendedName>
</protein>
<dbReference type="EMBL" id="KB909008">
    <property type="protein sequence ID" value="EOB13231.1"/>
    <property type="molecule type" value="Genomic_DNA"/>
</dbReference>
<feature type="non-terminal residue" evidence="9">
    <location>
        <position position="151"/>
    </location>
</feature>
<evidence type="ECO:0000256" key="8">
    <source>
        <dbReference type="RuleBase" id="RU363121"/>
    </source>
</evidence>